<keyword evidence="1" id="KW-0472">Membrane</keyword>
<dbReference type="KEGG" id="afx:JZ786_24550"/>
<geneLocation type="plasmid" evidence="2 3">
    <name>unnamed</name>
</geneLocation>
<proteinExistence type="predicted"/>
<keyword evidence="3" id="KW-1185">Reference proteome</keyword>
<name>A0A9X7W463_9BACL</name>
<dbReference type="RefSeq" id="WP_206659441.1">
    <property type="nucleotide sequence ID" value="NZ_CP071183.1"/>
</dbReference>
<dbReference type="EMBL" id="CP071183">
    <property type="protein sequence ID" value="QSO50140.1"/>
    <property type="molecule type" value="Genomic_DNA"/>
</dbReference>
<keyword evidence="2" id="KW-0614">Plasmid</keyword>
<feature type="transmembrane region" description="Helical" evidence="1">
    <location>
        <begin position="248"/>
        <end position="272"/>
    </location>
</feature>
<reference evidence="2 3" key="1">
    <citation type="submission" date="2021-02" db="EMBL/GenBank/DDBJ databases">
        <title>Alicyclobacillus curvatus sp. nov. and Alicyclobacillus mengziensis sp. nov., two acidophilic bacteria isolated from acid mine drainage.</title>
        <authorList>
            <person name="Huang Y."/>
        </authorList>
    </citation>
    <scope>NUCLEOTIDE SEQUENCE [LARGE SCALE GENOMIC DNA]</scope>
    <source>
        <strain evidence="2 3">S30H14</strain>
        <plasmid evidence="2 3">unnamed</plasmid>
    </source>
</reference>
<protein>
    <submittedName>
        <fullName evidence="2">Uncharacterized protein</fullName>
    </submittedName>
</protein>
<accession>A0A9X7W463</accession>
<organism evidence="2 3">
    <name type="scientific">Alicyclobacillus mengziensis</name>
    <dbReference type="NCBI Taxonomy" id="2931921"/>
    <lineage>
        <taxon>Bacteria</taxon>
        <taxon>Bacillati</taxon>
        <taxon>Bacillota</taxon>
        <taxon>Bacilli</taxon>
        <taxon>Bacillales</taxon>
        <taxon>Alicyclobacillaceae</taxon>
        <taxon>Alicyclobacillus</taxon>
    </lineage>
</organism>
<evidence type="ECO:0000313" key="3">
    <source>
        <dbReference type="Proteomes" id="UP000663505"/>
    </source>
</evidence>
<gene>
    <name evidence="2" type="ORF">JZ786_24550</name>
</gene>
<keyword evidence="1" id="KW-1133">Transmembrane helix</keyword>
<dbReference type="AlphaFoldDB" id="A0A9X7W463"/>
<dbReference type="Proteomes" id="UP000663505">
    <property type="component" value="Plasmid unnamed"/>
</dbReference>
<evidence type="ECO:0000256" key="1">
    <source>
        <dbReference type="SAM" id="Phobius"/>
    </source>
</evidence>
<keyword evidence="1" id="KW-0812">Transmembrane</keyword>
<sequence length="283" mass="32633">MILLLIMLPFAIGILWLAFAAAGQVDREDFRMRLLRRWDDIRLDARARMNNDELRKLLLESGLPLSTQMFQSIRWALILILSFAGALEATSHHKPELFALPLVGYMVTRYQSPFPVYYFFRSMHKAHIRNLNKEVYSFYIAILQSFADHTNIPVTLYQTMKDIHPSLERLADPLQRCINEMPREPEKALEGFANELGTETAHELVGILQQIQRSTPDIALDILEKRYEHFQKRRIEDFKRGNWVRSNLGYVVAYGGIAVVGMTIVSAMLTYATHLNNLALQAP</sequence>
<evidence type="ECO:0000313" key="2">
    <source>
        <dbReference type="EMBL" id="QSO50140.1"/>
    </source>
</evidence>